<dbReference type="Pfam" id="PF19104">
    <property type="entry name" value="DUF5791"/>
    <property type="match status" value="1"/>
</dbReference>
<dbReference type="AlphaFoldDB" id="A0A1G9QHT2"/>
<reference evidence="2" key="1">
    <citation type="submission" date="2016-10" db="EMBL/GenBank/DDBJ databases">
        <authorList>
            <person name="Varghese N."/>
            <person name="Submissions S."/>
        </authorList>
    </citation>
    <scope>NUCLEOTIDE SEQUENCE [LARGE SCALE GENOMIC DNA]</scope>
    <source>
        <strain evidence="2">CGMCC 1.10119</strain>
    </source>
</reference>
<proteinExistence type="predicted"/>
<protein>
    <submittedName>
        <fullName evidence="1">Uncharacterized protein</fullName>
    </submittedName>
</protein>
<dbReference type="EMBL" id="FNHL01000001">
    <property type="protein sequence ID" value="SDM10608.1"/>
    <property type="molecule type" value="Genomic_DNA"/>
</dbReference>
<evidence type="ECO:0000313" key="1">
    <source>
        <dbReference type="EMBL" id="SDM10608.1"/>
    </source>
</evidence>
<name>A0A1G9QHT2_9EURY</name>
<dbReference type="STRING" id="660521.SAMN04487949_0870"/>
<accession>A0A1G9QHT2</accession>
<dbReference type="Proteomes" id="UP000199451">
    <property type="component" value="Unassembled WGS sequence"/>
</dbReference>
<gene>
    <name evidence="1" type="ORF">SAMN04487949_0870</name>
</gene>
<organism evidence="1 2">
    <name type="scientific">Halogranum gelatinilyticum</name>
    <dbReference type="NCBI Taxonomy" id="660521"/>
    <lineage>
        <taxon>Archaea</taxon>
        <taxon>Methanobacteriati</taxon>
        <taxon>Methanobacteriota</taxon>
        <taxon>Stenosarchaea group</taxon>
        <taxon>Halobacteria</taxon>
        <taxon>Halobacteriales</taxon>
        <taxon>Haloferacaceae</taxon>
    </lineage>
</organism>
<sequence>MLYDAADEPETLSPDELLSTYADELRTVVDALGVDAVVAGTDLDEATVEAIVDGDVADLSVEEAAAVLALSESYPDQRGIVLELRDHILMGMTTAVLDVDTIAANIEVDLTGQEVQQAIEGRSRFSLAEFAAIHGLIARRKDR</sequence>
<dbReference type="OrthoDB" id="306692at2157"/>
<dbReference type="RefSeq" id="WP_089694415.1">
    <property type="nucleotide sequence ID" value="NZ_FNHL01000001.1"/>
</dbReference>
<keyword evidence="2" id="KW-1185">Reference proteome</keyword>
<evidence type="ECO:0000313" key="2">
    <source>
        <dbReference type="Proteomes" id="UP000199451"/>
    </source>
</evidence>
<dbReference type="InterPro" id="IPR043809">
    <property type="entry name" value="DUF5791"/>
</dbReference>